<dbReference type="InterPro" id="IPR039564">
    <property type="entry name" value="Peptidase_C39-like"/>
</dbReference>
<evidence type="ECO:0000259" key="2">
    <source>
        <dbReference type="Pfam" id="PF13529"/>
    </source>
</evidence>
<evidence type="ECO:0000256" key="1">
    <source>
        <dbReference type="SAM" id="SignalP"/>
    </source>
</evidence>
<organism evidence="3 4">
    <name type="scientific">Butyribacter intestini</name>
    <dbReference type="NCBI Taxonomy" id="1703332"/>
    <lineage>
        <taxon>Bacteria</taxon>
        <taxon>Bacillati</taxon>
        <taxon>Bacillota</taxon>
        <taxon>Clostridia</taxon>
        <taxon>Lachnospirales</taxon>
        <taxon>Lachnospiraceae</taxon>
        <taxon>Butyribacter</taxon>
    </lineage>
</organism>
<protein>
    <recommendedName>
        <fullName evidence="2">Peptidase C39-like domain-containing protein</fullName>
    </recommendedName>
</protein>
<feature type="chain" id="PRO_5043632587" description="Peptidase C39-like domain-containing protein" evidence="1">
    <location>
        <begin position="28"/>
        <end position="186"/>
    </location>
</feature>
<dbReference type="EMBL" id="LLKB01000007">
    <property type="protein sequence ID" value="KQC84174.1"/>
    <property type="molecule type" value="Genomic_DNA"/>
</dbReference>
<gene>
    <name evidence="3" type="ORF">APZ18_14845</name>
</gene>
<evidence type="ECO:0000313" key="3">
    <source>
        <dbReference type="EMBL" id="KQC84174.1"/>
    </source>
</evidence>
<dbReference type="Pfam" id="PF13529">
    <property type="entry name" value="Peptidase_C39_2"/>
    <property type="match status" value="1"/>
</dbReference>
<keyword evidence="1" id="KW-0732">Signal</keyword>
<feature type="domain" description="Peptidase C39-like" evidence="2">
    <location>
        <begin position="41"/>
        <end position="157"/>
    </location>
</feature>
<dbReference type="SUPFAM" id="SSF54001">
    <property type="entry name" value="Cysteine proteinases"/>
    <property type="match status" value="1"/>
</dbReference>
<comment type="caution">
    <text evidence="3">The sequence shown here is derived from an EMBL/GenBank/DDBJ whole genome shotgun (WGS) entry which is preliminary data.</text>
</comment>
<reference evidence="3 4" key="1">
    <citation type="submission" date="2015-10" db="EMBL/GenBank/DDBJ databases">
        <title>Butyribacter intestini gen. nov., sp. nov., a butyric acid-producing bacterium of the family Lachnospiraceae isolated from the human faeces.</title>
        <authorList>
            <person name="Zou Y."/>
            <person name="Xue W."/>
            <person name="Luo G."/>
            <person name="Lv M."/>
        </authorList>
    </citation>
    <scope>NUCLEOTIDE SEQUENCE [LARGE SCALE GENOMIC DNA]</scope>
    <source>
        <strain evidence="3 4">TF01-11</strain>
    </source>
</reference>
<dbReference type="Gene3D" id="3.90.70.10">
    <property type="entry name" value="Cysteine proteinases"/>
    <property type="match status" value="1"/>
</dbReference>
<dbReference type="InterPro" id="IPR038765">
    <property type="entry name" value="Papain-like_cys_pep_sf"/>
</dbReference>
<dbReference type="RefSeq" id="WP_055946494.1">
    <property type="nucleotide sequence ID" value="NZ_JAQDCV010000009.1"/>
</dbReference>
<dbReference type="AlphaFoldDB" id="A0AAW3JPS1"/>
<dbReference type="Proteomes" id="UP000050833">
    <property type="component" value="Unassembled WGS sequence"/>
</dbReference>
<evidence type="ECO:0000313" key="4">
    <source>
        <dbReference type="Proteomes" id="UP000050833"/>
    </source>
</evidence>
<keyword evidence="4" id="KW-1185">Reference proteome</keyword>
<feature type="signal peptide" evidence="1">
    <location>
        <begin position="1"/>
        <end position="27"/>
    </location>
</feature>
<sequence>MKIRLRKLSIILICAFISLNITNPINAKASWIYTTITTGFQKQERTNWCWVASARNMAVTKVSKVNVVKSQSNVVQIIKGSIKNETGSLRETSKAIKIFNVSCKSSYKFARLSFKTLKEKINKGGGVIMAMQNPLYGGHTILLYGYDSNGKVKVYDPKKGPIICRYTDLRDGKTLSGYSYEQSIYY</sequence>
<proteinExistence type="predicted"/>
<name>A0AAW3JPS1_9FIRM</name>
<accession>A0AAW3JPS1</accession>